<gene>
    <name evidence="1" type="ORF">XELAEV_18044145mg</name>
</gene>
<proteinExistence type="predicted"/>
<dbReference type="Proteomes" id="UP000694892">
    <property type="component" value="Chromosome 9_10L"/>
</dbReference>
<evidence type="ECO:0000313" key="1">
    <source>
        <dbReference type="EMBL" id="OCT63050.1"/>
    </source>
</evidence>
<dbReference type="AlphaFoldDB" id="A0A974H3J2"/>
<evidence type="ECO:0000313" key="2">
    <source>
        <dbReference type="Proteomes" id="UP000694892"/>
    </source>
</evidence>
<protein>
    <submittedName>
        <fullName evidence="1">Uncharacterized protein</fullName>
    </submittedName>
</protein>
<sequence length="111" mass="12365">MFFIEMSSITGACRDMPKEIPGRIFYLLRFPSVGGGGGIRNLCSCPAPRMQHLFHFHTMPLCILKGNSTQKVSICPFLFSGSDSRNNLTEVHSPPCLLISLLLLPTPYQHK</sequence>
<organism evidence="1 2">
    <name type="scientific">Xenopus laevis</name>
    <name type="common">African clawed frog</name>
    <dbReference type="NCBI Taxonomy" id="8355"/>
    <lineage>
        <taxon>Eukaryota</taxon>
        <taxon>Metazoa</taxon>
        <taxon>Chordata</taxon>
        <taxon>Craniata</taxon>
        <taxon>Vertebrata</taxon>
        <taxon>Euteleostomi</taxon>
        <taxon>Amphibia</taxon>
        <taxon>Batrachia</taxon>
        <taxon>Anura</taxon>
        <taxon>Pipoidea</taxon>
        <taxon>Pipidae</taxon>
        <taxon>Xenopodinae</taxon>
        <taxon>Xenopus</taxon>
        <taxon>Xenopus</taxon>
    </lineage>
</organism>
<dbReference type="EMBL" id="CM004482">
    <property type="protein sequence ID" value="OCT63050.1"/>
    <property type="molecule type" value="Genomic_DNA"/>
</dbReference>
<reference evidence="2" key="1">
    <citation type="journal article" date="2016" name="Nature">
        <title>Genome evolution in the allotetraploid frog Xenopus laevis.</title>
        <authorList>
            <person name="Session A.M."/>
            <person name="Uno Y."/>
            <person name="Kwon T."/>
            <person name="Chapman J.A."/>
            <person name="Toyoda A."/>
            <person name="Takahashi S."/>
            <person name="Fukui A."/>
            <person name="Hikosaka A."/>
            <person name="Suzuki A."/>
            <person name="Kondo M."/>
            <person name="van Heeringen S.J."/>
            <person name="Quigley I."/>
            <person name="Heinz S."/>
            <person name="Ogino H."/>
            <person name="Ochi H."/>
            <person name="Hellsten U."/>
            <person name="Lyons J.B."/>
            <person name="Simakov O."/>
            <person name="Putnam N."/>
            <person name="Stites J."/>
            <person name="Kuroki Y."/>
            <person name="Tanaka T."/>
            <person name="Michiue T."/>
            <person name="Watanabe M."/>
            <person name="Bogdanovic O."/>
            <person name="Lister R."/>
            <person name="Georgiou G."/>
            <person name="Paranjpe S.S."/>
            <person name="van Kruijsbergen I."/>
            <person name="Shu S."/>
            <person name="Carlson J."/>
            <person name="Kinoshita T."/>
            <person name="Ohta Y."/>
            <person name="Mawaribuchi S."/>
            <person name="Jenkins J."/>
            <person name="Grimwood J."/>
            <person name="Schmutz J."/>
            <person name="Mitros T."/>
            <person name="Mozaffari S.V."/>
            <person name="Suzuki Y."/>
            <person name="Haramoto Y."/>
            <person name="Yamamoto T.S."/>
            <person name="Takagi C."/>
            <person name="Heald R."/>
            <person name="Miller K."/>
            <person name="Haudenschild C."/>
            <person name="Kitzman J."/>
            <person name="Nakayama T."/>
            <person name="Izutsu Y."/>
            <person name="Robert J."/>
            <person name="Fortriede J."/>
            <person name="Burns K."/>
            <person name="Lotay V."/>
            <person name="Karimi K."/>
            <person name="Yasuoka Y."/>
            <person name="Dichmann D.S."/>
            <person name="Flajnik M.F."/>
            <person name="Houston D.W."/>
            <person name="Shendure J."/>
            <person name="DuPasquier L."/>
            <person name="Vize P.D."/>
            <person name="Zorn A.M."/>
            <person name="Ito M."/>
            <person name="Marcotte E.M."/>
            <person name="Wallingford J.B."/>
            <person name="Ito Y."/>
            <person name="Asashima M."/>
            <person name="Ueno N."/>
            <person name="Matsuda Y."/>
            <person name="Veenstra G.J."/>
            <person name="Fujiyama A."/>
            <person name="Harland R.M."/>
            <person name="Taira M."/>
            <person name="Rokhsar D.S."/>
        </authorList>
    </citation>
    <scope>NUCLEOTIDE SEQUENCE [LARGE SCALE GENOMIC DNA]</scope>
    <source>
        <strain evidence="2">J</strain>
    </source>
</reference>
<name>A0A974H3J2_XENLA</name>
<accession>A0A974H3J2</accession>